<keyword evidence="3" id="KW-1185">Reference proteome</keyword>
<accession>M4BUT9</accession>
<reference evidence="2" key="2">
    <citation type="submission" date="2015-06" db="UniProtKB">
        <authorList>
            <consortium name="EnsemblProtists"/>
        </authorList>
    </citation>
    <scope>IDENTIFICATION</scope>
    <source>
        <strain evidence="2">Emoy2</strain>
    </source>
</reference>
<dbReference type="VEuPathDB" id="FungiDB:HpaG810278"/>
<sequence>MNLMNVEATASPWPIVVAFARGPARQTAEDTNRDPGINNNSDAEGAGSNVEGIDGSDIEGRSGKLVIGTNPRKRLLQRVSTISKRVEVMKWMVEEANENGEKGVVLRKIYQFPSEFRDKYNVST</sequence>
<dbReference type="InParanoid" id="M4BUT9"/>
<name>M4BUT9_HYAAE</name>
<evidence type="ECO:0000313" key="3">
    <source>
        <dbReference type="Proteomes" id="UP000011713"/>
    </source>
</evidence>
<feature type="region of interest" description="Disordered" evidence="1">
    <location>
        <begin position="24"/>
        <end position="64"/>
    </location>
</feature>
<dbReference type="EnsemblProtists" id="HpaT810278">
    <property type="protein sequence ID" value="HpaP810278"/>
    <property type="gene ID" value="HpaG810278"/>
</dbReference>
<organism evidence="2 3">
    <name type="scientific">Hyaloperonospora arabidopsidis (strain Emoy2)</name>
    <name type="common">Downy mildew agent</name>
    <name type="synonym">Peronospora arabidopsidis</name>
    <dbReference type="NCBI Taxonomy" id="559515"/>
    <lineage>
        <taxon>Eukaryota</taxon>
        <taxon>Sar</taxon>
        <taxon>Stramenopiles</taxon>
        <taxon>Oomycota</taxon>
        <taxon>Peronosporomycetes</taxon>
        <taxon>Peronosporales</taxon>
        <taxon>Peronosporaceae</taxon>
        <taxon>Hyaloperonospora</taxon>
    </lineage>
</organism>
<dbReference type="EMBL" id="JH597954">
    <property type="status" value="NOT_ANNOTATED_CDS"/>
    <property type="molecule type" value="Genomic_DNA"/>
</dbReference>
<protein>
    <submittedName>
        <fullName evidence="2">Uncharacterized protein</fullName>
    </submittedName>
</protein>
<dbReference type="HOGENOM" id="CLU_2101632_0_0_1"/>
<proteinExistence type="predicted"/>
<dbReference type="AlphaFoldDB" id="M4BUT9"/>
<evidence type="ECO:0000256" key="1">
    <source>
        <dbReference type="SAM" id="MobiDB-lite"/>
    </source>
</evidence>
<dbReference type="Proteomes" id="UP000011713">
    <property type="component" value="Unassembled WGS sequence"/>
</dbReference>
<evidence type="ECO:0000313" key="2">
    <source>
        <dbReference type="EnsemblProtists" id="HpaP810278"/>
    </source>
</evidence>
<reference evidence="3" key="1">
    <citation type="journal article" date="2010" name="Science">
        <title>Signatures of adaptation to obligate biotrophy in the Hyaloperonospora arabidopsidis genome.</title>
        <authorList>
            <person name="Baxter L."/>
            <person name="Tripathy S."/>
            <person name="Ishaque N."/>
            <person name="Boot N."/>
            <person name="Cabral A."/>
            <person name="Kemen E."/>
            <person name="Thines M."/>
            <person name="Ah-Fong A."/>
            <person name="Anderson R."/>
            <person name="Badejoko W."/>
            <person name="Bittner-Eddy P."/>
            <person name="Boore J.L."/>
            <person name="Chibucos M.C."/>
            <person name="Coates M."/>
            <person name="Dehal P."/>
            <person name="Delehaunty K."/>
            <person name="Dong S."/>
            <person name="Downton P."/>
            <person name="Dumas B."/>
            <person name="Fabro G."/>
            <person name="Fronick C."/>
            <person name="Fuerstenberg S.I."/>
            <person name="Fulton L."/>
            <person name="Gaulin E."/>
            <person name="Govers F."/>
            <person name="Hughes L."/>
            <person name="Humphray S."/>
            <person name="Jiang R.H."/>
            <person name="Judelson H."/>
            <person name="Kamoun S."/>
            <person name="Kyung K."/>
            <person name="Meijer H."/>
            <person name="Minx P."/>
            <person name="Morris P."/>
            <person name="Nelson J."/>
            <person name="Phuntumart V."/>
            <person name="Qutob D."/>
            <person name="Rehmany A."/>
            <person name="Rougon-Cardoso A."/>
            <person name="Ryden P."/>
            <person name="Torto-Alalibo T."/>
            <person name="Studholme D."/>
            <person name="Wang Y."/>
            <person name="Win J."/>
            <person name="Wood J."/>
            <person name="Clifton S.W."/>
            <person name="Rogers J."/>
            <person name="Van den Ackerveken G."/>
            <person name="Jones J.D."/>
            <person name="McDowell J.M."/>
            <person name="Beynon J."/>
            <person name="Tyler B.M."/>
        </authorList>
    </citation>
    <scope>NUCLEOTIDE SEQUENCE [LARGE SCALE GENOMIC DNA]</scope>
    <source>
        <strain evidence="3">Emoy2</strain>
    </source>
</reference>